<feature type="region of interest" description="Disordered" evidence="1">
    <location>
        <begin position="353"/>
        <end position="374"/>
    </location>
</feature>
<proteinExistence type="predicted"/>
<dbReference type="InterPro" id="IPR011990">
    <property type="entry name" value="TPR-like_helical_dom_sf"/>
</dbReference>
<dbReference type="SUPFAM" id="SSF47413">
    <property type="entry name" value="lambda repressor-like DNA-binding domains"/>
    <property type="match status" value="1"/>
</dbReference>
<feature type="domain" description="HTH cro/C1-type" evidence="2">
    <location>
        <begin position="13"/>
        <end position="42"/>
    </location>
</feature>
<dbReference type="KEGG" id="svu:B1H20_15195"/>
<dbReference type="InterPro" id="IPR001387">
    <property type="entry name" value="Cro/C1-type_HTH"/>
</dbReference>
<dbReference type="STRING" id="1935.B1H20_15195"/>
<reference evidence="3 4" key="1">
    <citation type="submission" date="2017-03" db="EMBL/GenBank/DDBJ databases">
        <title>Complete Genome Sequence of a natural compounds producer, Streptomyces violaceus S21.</title>
        <authorList>
            <person name="Zhong C."/>
            <person name="Zhao Z."/>
            <person name="Fu J."/>
            <person name="Zong G."/>
            <person name="Qin R."/>
            <person name="Cao G."/>
        </authorList>
    </citation>
    <scope>NUCLEOTIDE SEQUENCE [LARGE SCALE GENOMIC DNA]</scope>
    <source>
        <strain evidence="3 4">S21</strain>
    </source>
</reference>
<dbReference type="Gene3D" id="1.10.260.40">
    <property type="entry name" value="lambda repressor-like DNA-binding domains"/>
    <property type="match status" value="1"/>
</dbReference>
<dbReference type="SMART" id="SM00530">
    <property type="entry name" value="HTH_XRE"/>
    <property type="match status" value="1"/>
</dbReference>
<dbReference type="Proteomes" id="UP000192445">
    <property type="component" value="Chromosome"/>
</dbReference>
<dbReference type="OrthoDB" id="3397572at2"/>
<dbReference type="GO" id="GO:0003677">
    <property type="term" value="F:DNA binding"/>
    <property type="evidence" value="ECO:0007669"/>
    <property type="project" value="InterPro"/>
</dbReference>
<evidence type="ECO:0000256" key="1">
    <source>
        <dbReference type="SAM" id="MobiDB-lite"/>
    </source>
</evidence>
<dbReference type="Gene3D" id="1.25.40.10">
    <property type="entry name" value="Tetratricopeptide repeat domain"/>
    <property type="match status" value="1"/>
</dbReference>
<name>A0A1V0UC91_STRVN</name>
<evidence type="ECO:0000313" key="3">
    <source>
        <dbReference type="EMBL" id="ARF62592.1"/>
    </source>
</evidence>
<evidence type="ECO:0000313" key="4">
    <source>
        <dbReference type="Proteomes" id="UP000192445"/>
    </source>
</evidence>
<dbReference type="SUPFAM" id="SSF48452">
    <property type="entry name" value="TPR-like"/>
    <property type="match status" value="1"/>
</dbReference>
<evidence type="ECO:0000259" key="2">
    <source>
        <dbReference type="PROSITE" id="PS50943"/>
    </source>
</evidence>
<dbReference type="PROSITE" id="PS50943">
    <property type="entry name" value="HTH_CROC1"/>
    <property type="match status" value="1"/>
</dbReference>
<dbReference type="Pfam" id="PF01381">
    <property type="entry name" value="HTH_3"/>
    <property type="match status" value="1"/>
</dbReference>
<dbReference type="InterPro" id="IPR010982">
    <property type="entry name" value="Lambda_DNA-bd_dom_sf"/>
</dbReference>
<sequence length="374" mass="40811">MATVHHWTGLEARALRLALRLSVRAFAERLGLAVATISKWEKLRSATEPRPDTQAILDTALGRADASVHLRFETLLSEMAGPGQVAAGRRVTAAGPRAWEYESWTDDLDRAVVALSRQNFTFADSLLGRWLNRFTAAELDDKGLYLYARSTALLGDLKRDQGAVLGPLSARHSYAGARSIFTQLDIPRRVAQLDLSLAVVAEMSGDLETSARTYETLAVDDRLSRRDRARARLWVGTALSKDGNHDYATRVMQAATREFEDLTEPDDWSVAHQKLALARRGVGDLTQALHFIDIARSSGSSDSPMQRVRLDTAHGHILLSDAATRDDGLRVLGQAAGTAAQYGLVHQLRSIESVKASSEGPPGAPPTVIRETNA</sequence>
<dbReference type="EMBL" id="CP020570">
    <property type="protein sequence ID" value="ARF62592.1"/>
    <property type="molecule type" value="Genomic_DNA"/>
</dbReference>
<gene>
    <name evidence="3" type="ORF">B1H20_15195</name>
</gene>
<dbReference type="AlphaFoldDB" id="A0A1V0UC91"/>
<protein>
    <recommendedName>
        <fullName evidence="2">HTH cro/C1-type domain-containing protein</fullName>
    </recommendedName>
</protein>
<accession>A0A1V0UC91</accession>
<dbReference type="RefSeq" id="WP_030295311.1">
    <property type="nucleotide sequence ID" value="NZ_CP020570.1"/>
</dbReference>
<organism evidence="3 4">
    <name type="scientific">Streptomyces violaceoruber</name>
    <dbReference type="NCBI Taxonomy" id="1935"/>
    <lineage>
        <taxon>Bacteria</taxon>
        <taxon>Bacillati</taxon>
        <taxon>Actinomycetota</taxon>
        <taxon>Actinomycetes</taxon>
        <taxon>Kitasatosporales</taxon>
        <taxon>Streptomycetaceae</taxon>
        <taxon>Streptomyces</taxon>
        <taxon>Streptomyces violaceoruber group</taxon>
    </lineage>
</organism>